<sequence length="1124" mass="121836">MNGRTDLTRWNRASLNRFRYIDGNAMTFLETLRQALLARFADPAAATLKWGDLVPRRAGDVADAFVRYEQEQLRLAAETERERLDRLEAQYDGDRRDWAWEIARVLARASHVLTEHIDAYANEGYLRTATQWDSVRRLVEMLDYHPAPPASASTRLVIEAKAGAVGPLASGFQVKYAPPDGGAPVIFETLDDLDLDADLNQLRPAEYNRNPDRLSGDLLWLETLVEDLAIGDPLVLEDEKTGVLRAHQVAGLAVDGGLTRLTVSPRLSRRLQTGYTRVHLKPKDRLAPLGPAAKGAELERVLRLTETPQDLLPGMVLYITDGVEASYRRLVFLRGKRLVLDADVGTLRLDRGLVGQPVTLAISQQEADPRTVSGGQTVIYAYSVAGDWSRLGGALVADKRKDDAGKIHLPVYRVTDARYHPADGTHERRGYTILTLTWDQSVHDFALDNPQTLLAPPATPGPFQVDTYLEKVSGHLPETLLAEKPKKTSAGDLAVVAMGRQLAWTRLAAVSVDEENKEAALAAEDRWFDRGGGDFFLSETTLYAHFKEIVRPKDWTLNTRSLTGRRIPLASVPSGLEKGRTLMVENTGDASAAFFATVADIDRSTSPAELVLSCDLPAGFTRDNTSIAGNVVLAGHGETKGEKVLGSGDATRLSQVFRFAESEVAFVADATQPSGVRAAIVVQVAGRAWEQVAGFQDSRPTDFHYTVRMTEDAFLKITFGDGKRGRRLPTGGNNLRITFRKGVGLAGNVAAGSLTRPAKPHRLVDTVRQPMAATGGNDMETVASLRENAPATLLTLERAVSLTDFAFLAMSQSSVWQAKAFSRPTGLGRNQKVEVVVVPAGGGGLGTLGDTLTRFLLAHAIPGIEVAVLPYAEVTFSLEVLLTVDAEQFIPEAVVQAVEDALQAAFSLQQRELGQDLFLSEIYAVVESVEGVSHSVAVVNGDKTLRRLAATDRQVLVLGTLRIDVEGSAAVQATSATPTSEAAVEATVEASVGATGPLVGRRPVQMIQGVGSRYSQMLRSRGVRTLDDLAGFADDALPGISATRLAEFKAKARFILDIEIGDVSIAALKDRSVQALLAAGPAALARDSQQSLDAAQRLDDRLRLLQAVVDEHYLTLLTLREFST</sequence>
<evidence type="ECO:0000256" key="1">
    <source>
        <dbReference type="SAM" id="Coils"/>
    </source>
</evidence>
<dbReference type="Proteomes" id="UP000425960">
    <property type="component" value="Chromosome"/>
</dbReference>
<proteinExistence type="predicted"/>
<organism evidence="2 3">
    <name type="scientific">Desulfosarcina ovata subsp. sediminis</name>
    <dbReference type="NCBI Taxonomy" id="885957"/>
    <lineage>
        <taxon>Bacteria</taxon>
        <taxon>Pseudomonadati</taxon>
        <taxon>Thermodesulfobacteriota</taxon>
        <taxon>Desulfobacteria</taxon>
        <taxon>Desulfobacterales</taxon>
        <taxon>Desulfosarcinaceae</taxon>
        <taxon>Desulfosarcina</taxon>
    </lineage>
</organism>
<name>A0A5K7ZLF2_9BACT</name>
<evidence type="ECO:0000313" key="2">
    <source>
        <dbReference type="EMBL" id="BBO82244.1"/>
    </source>
</evidence>
<protein>
    <submittedName>
        <fullName evidence="2">Uncharacterized protein</fullName>
    </submittedName>
</protein>
<reference evidence="2 3" key="1">
    <citation type="submission" date="2019-11" db="EMBL/GenBank/DDBJ databases">
        <title>Comparative genomics of hydrocarbon-degrading Desulfosarcina strains.</title>
        <authorList>
            <person name="Watanabe M."/>
            <person name="Kojima H."/>
            <person name="Fukui M."/>
        </authorList>
    </citation>
    <scope>NUCLEOTIDE SEQUENCE [LARGE SCALE GENOMIC DNA]</scope>
    <source>
        <strain evidence="2 3">28bB2T</strain>
    </source>
</reference>
<gene>
    <name evidence="2" type="ORF">DSCO28_28100</name>
</gene>
<dbReference type="AlphaFoldDB" id="A0A5K7ZLF2"/>
<dbReference type="KEGG" id="dov:DSCO28_28100"/>
<keyword evidence="1" id="KW-0175">Coiled coil</keyword>
<dbReference type="EMBL" id="AP021876">
    <property type="protein sequence ID" value="BBO82244.1"/>
    <property type="molecule type" value="Genomic_DNA"/>
</dbReference>
<evidence type="ECO:0000313" key="3">
    <source>
        <dbReference type="Proteomes" id="UP000425960"/>
    </source>
</evidence>
<dbReference type="RefSeq" id="WP_155322755.1">
    <property type="nucleotide sequence ID" value="NZ_AP021876.1"/>
</dbReference>
<feature type="coiled-coil region" evidence="1">
    <location>
        <begin position="70"/>
        <end position="97"/>
    </location>
</feature>
<accession>A0A5K7ZLF2</accession>